<dbReference type="RefSeq" id="XP_013288366.1">
    <property type="nucleotide sequence ID" value="XM_013432912.1"/>
</dbReference>
<dbReference type="Proteomes" id="UP000053029">
    <property type="component" value="Unassembled WGS sequence"/>
</dbReference>
<dbReference type="STRING" id="1442368.A0A0D2GU87"/>
<dbReference type="VEuPathDB" id="FungiDB:Z517_03808"/>
<dbReference type="Pfam" id="PF12009">
    <property type="entry name" value="Telomerase_RBD"/>
    <property type="match status" value="1"/>
</dbReference>
<dbReference type="GeneID" id="25303298"/>
<evidence type="ECO:0000256" key="4">
    <source>
        <dbReference type="ARBA" id="ARBA00022454"/>
    </source>
</evidence>
<evidence type="ECO:0000256" key="9">
    <source>
        <dbReference type="ARBA" id="ARBA00022895"/>
    </source>
</evidence>
<keyword evidence="7 13" id="KW-0479">Metal-binding</keyword>
<feature type="domain" description="Reverse transcriptase" evidence="15">
    <location>
        <begin position="607"/>
        <end position="935"/>
    </location>
</feature>
<comment type="subcellular location">
    <subcellularLocation>
        <location evidence="13">Nucleus</location>
    </subcellularLocation>
    <subcellularLocation>
        <location evidence="13">Chromosome</location>
        <location evidence="13">Telomere</location>
    </subcellularLocation>
</comment>
<dbReference type="PROSITE" id="PS50878">
    <property type="entry name" value="RT_POL"/>
    <property type="match status" value="1"/>
</dbReference>
<evidence type="ECO:0000256" key="12">
    <source>
        <dbReference type="ARBA" id="ARBA00048173"/>
    </source>
</evidence>
<feature type="compositionally biased region" description="Polar residues" evidence="14">
    <location>
        <begin position="10"/>
        <end position="21"/>
    </location>
</feature>
<keyword evidence="17" id="KW-1185">Reference proteome</keyword>
<dbReference type="Gene3D" id="1.10.132.70">
    <property type="match status" value="1"/>
</dbReference>
<feature type="region of interest" description="Disordered" evidence="14">
    <location>
        <begin position="1"/>
        <end position="32"/>
    </location>
</feature>
<dbReference type="PANTHER" id="PTHR12066">
    <property type="entry name" value="TELOMERASE REVERSE TRANSCRIPTASE"/>
    <property type="match status" value="1"/>
</dbReference>
<proteinExistence type="inferred from homology"/>
<evidence type="ECO:0000256" key="1">
    <source>
        <dbReference type="ARBA" id="ARBA00008001"/>
    </source>
</evidence>
<dbReference type="Gene3D" id="1.10.10.2210">
    <property type="match status" value="1"/>
</dbReference>
<dbReference type="OrthoDB" id="289721at2759"/>
<protein>
    <recommendedName>
        <fullName evidence="3 13">Telomerase reverse transcriptase</fullName>
        <ecNumber evidence="2 13">2.7.7.49</ecNumber>
    </recommendedName>
    <alternativeName>
        <fullName evidence="13">Telomerase catalytic subunit</fullName>
    </alternativeName>
</protein>
<keyword evidence="5 13" id="KW-0808">Transferase</keyword>
<keyword evidence="9 13" id="KW-0779">Telomere</keyword>
<sequence>MARKRKCLETASNRPTKQQKAANHGSVGPHHISSSVHHAVLSAYYPRVCTLRSYLLGALPATSRTRREKLATFGKNDAVDLLDNSLVGVLKNTSTSVKQSRKTDFATFTQSQSRVTGADTGRAQPCSIDEVVDFVIWSLFRSNFGKKARPQHILCHGLQRGRSPLDHEYRHGGPAPILPGIIRRHPNENIDILKSSAWSDVLSLLGVDGEIILSSLLLDCGVFTPITSGKDNYFQLSGIPISELPRIEHSTEGKDVSRARRNIRHSKLGDIRFVRNRMFYARSFSSAVGKVKGGLHHTHILQRLTNAAEQHQAVHLLKYVFPRQFGLHNAFTSVVHSSETVHRFKDYTVREQEIARQQKRPLNWAPRRLRGEPMQLVQKIHKNHRSCSYSQLLRHYCPLSFSEYASSFRQSDEAPPASGSENFITQVNLSGLPRTEMDSACNSNYADSSFLPHSTPLARVSAFCRSVICHLLPRDTFGSGPRGQQNHQLMMNRIDEFVRMRRFESMSLHETVQGINVRSISWLSGPKCLEQRISRFDFVKRLEVFHEFVYYVFDSLLIPIIRAHFYVTESSAHRHRLFYFRQDIWRKLSEPTLATLRLSMYAPTRPAEARLKLQSRALGYSHLRLLPKDQGARPIMNLRRRQPKLGGGTRLLGDSINTQLAPIFQVLNFERGRNPTPLGSALLSVGDIYEKLTYFKRVLRPESTLFFVKVDIKSCFDTIPQQPLLQIASSLLKETSYRTTKHLEIKSTNTGQRTGHGGLRRRFAGVARPTDTRAVLSEASVSSMASGKCHVVFADTGNNRIWGRDSLLKLLQNHVCDSMIKIGKKYMKQIEGIPQGSILSSLLCSYFYGAFELNELGFLVPESCLLLRLIDDFLLITTDDNLGRRFLEVMVSGDQHYGIQVNAEKSLVNFDVMINGQKVPRVHGSNFFPYCGLGIHMKTLEVKKDREKKDGFIGNALTVESGLRPGTTLKRRILSSLKLQMHSMLLDMSLNSRSQVISTLLGNFTESAMKMHQYVSGLATKRRPSQKFLGDMIEDLISAGHKICCQKNGSRTHVRHITRRQMCWIAAAAFERVLERKQSQYKDLLVWLRSLREGTQKGMNMEEAAIAEHLRENKRAFSRYVY</sequence>
<accession>A0A0D2GU87</accession>
<keyword evidence="8 13" id="KW-0460">Magnesium</keyword>
<dbReference type="PANTHER" id="PTHR12066:SF0">
    <property type="entry name" value="TELOMERASE REVERSE TRANSCRIPTASE"/>
    <property type="match status" value="1"/>
</dbReference>
<dbReference type="GO" id="GO:0000781">
    <property type="term" value="C:chromosome, telomeric region"/>
    <property type="evidence" value="ECO:0007669"/>
    <property type="project" value="UniProtKB-SubCell"/>
</dbReference>
<evidence type="ECO:0000256" key="5">
    <source>
        <dbReference type="ARBA" id="ARBA00022679"/>
    </source>
</evidence>
<evidence type="ECO:0000259" key="15">
    <source>
        <dbReference type="PROSITE" id="PS50878"/>
    </source>
</evidence>
<dbReference type="AlphaFoldDB" id="A0A0D2GU87"/>
<comment type="function">
    <text evidence="13">Telomerase is a ribonucleoprotein enzyme essential for the replication of chromosome termini in most eukaryotes. It elongates telomeres. It is a reverse transcriptase that adds simple sequence repeats to chromosome ends by copying a template sequence within the RNA component of the enzyme.</text>
</comment>
<comment type="similarity">
    <text evidence="1 13">Belongs to the reverse transcriptase family. Telomerase subfamily.</text>
</comment>
<dbReference type="HOGENOM" id="CLU_001996_0_1_1"/>
<evidence type="ECO:0000256" key="8">
    <source>
        <dbReference type="ARBA" id="ARBA00022842"/>
    </source>
</evidence>
<evidence type="ECO:0000256" key="11">
    <source>
        <dbReference type="ARBA" id="ARBA00023242"/>
    </source>
</evidence>
<reference evidence="16 17" key="1">
    <citation type="submission" date="2015-01" db="EMBL/GenBank/DDBJ databases">
        <title>The Genome Sequence of Fonsecaea pedrosoi CBS 271.37.</title>
        <authorList>
            <consortium name="The Broad Institute Genomics Platform"/>
            <person name="Cuomo C."/>
            <person name="de Hoog S."/>
            <person name="Gorbushina A."/>
            <person name="Stielow B."/>
            <person name="Teixiera M."/>
            <person name="Abouelleil A."/>
            <person name="Chapman S.B."/>
            <person name="Priest M."/>
            <person name="Young S.K."/>
            <person name="Wortman J."/>
            <person name="Nusbaum C."/>
            <person name="Birren B."/>
        </authorList>
    </citation>
    <scope>NUCLEOTIDE SEQUENCE [LARGE SCALE GENOMIC DNA]</scope>
    <source>
        <strain evidence="16 17">CBS 271.37</strain>
    </source>
</reference>
<dbReference type="InterPro" id="IPR049139">
    <property type="entry name" value="TERT_C"/>
</dbReference>
<comment type="catalytic activity">
    <reaction evidence="12 13">
        <text>DNA(n) + a 2'-deoxyribonucleoside 5'-triphosphate = DNA(n+1) + diphosphate</text>
        <dbReference type="Rhea" id="RHEA:22508"/>
        <dbReference type="Rhea" id="RHEA-COMP:17339"/>
        <dbReference type="Rhea" id="RHEA-COMP:17340"/>
        <dbReference type="ChEBI" id="CHEBI:33019"/>
        <dbReference type="ChEBI" id="CHEBI:61560"/>
        <dbReference type="ChEBI" id="CHEBI:173112"/>
        <dbReference type="EC" id="2.7.7.49"/>
    </reaction>
</comment>
<keyword evidence="10 13" id="KW-0695">RNA-directed DNA polymerase</keyword>
<dbReference type="GO" id="GO:0042162">
    <property type="term" value="F:telomeric DNA binding"/>
    <property type="evidence" value="ECO:0007669"/>
    <property type="project" value="TreeGrafter"/>
</dbReference>
<keyword evidence="11 13" id="KW-0539">Nucleus</keyword>
<dbReference type="InterPro" id="IPR021891">
    <property type="entry name" value="Telomerase_RBD"/>
</dbReference>
<evidence type="ECO:0000256" key="10">
    <source>
        <dbReference type="ARBA" id="ARBA00022918"/>
    </source>
</evidence>
<dbReference type="EC" id="2.7.7.49" evidence="2 13"/>
<dbReference type="GO" id="GO:0046872">
    <property type="term" value="F:metal ion binding"/>
    <property type="evidence" value="ECO:0007669"/>
    <property type="project" value="UniProtKB-KW"/>
</dbReference>
<evidence type="ECO:0000256" key="7">
    <source>
        <dbReference type="ARBA" id="ARBA00022723"/>
    </source>
</evidence>
<dbReference type="InterPro" id="IPR003545">
    <property type="entry name" value="Telomerase_RT"/>
</dbReference>
<evidence type="ECO:0000313" key="17">
    <source>
        <dbReference type="Proteomes" id="UP000053029"/>
    </source>
</evidence>
<dbReference type="GO" id="GO:0003720">
    <property type="term" value="F:telomerase activity"/>
    <property type="evidence" value="ECO:0007669"/>
    <property type="project" value="InterPro"/>
</dbReference>
<gene>
    <name evidence="16" type="ORF">Z517_03808</name>
</gene>
<keyword evidence="6 13" id="KW-0548">Nucleotidyltransferase</keyword>
<evidence type="ECO:0000256" key="3">
    <source>
        <dbReference type="ARBA" id="ARBA00016182"/>
    </source>
</evidence>
<dbReference type="InterPro" id="IPR000477">
    <property type="entry name" value="RT_dom"/>
</dbReference>
<organism evidence="16 17">
    <name type="scientific">Fonsecaea pedrosoi CBS 271.37</name>
    <dbReference type="NCBI Taxonomy" id="1442368"/>
    <lineage>
        <taxon>Eukaryota</taxon>
        <taxon>Fungi</taxon>
        <taxon>Dikarya</taxon>
        <taxon>Ascomycota</taxon>
        <taxon>Pezizomycotina</taxon>
        <taxon>Eurotiomycetes</taxon>
        <taxon>Chaetothyriomycetidae</taxon>
        <taxon>Chaetothyriales</taxon>
        <taxon>Herpotrichiellaceae</taxon>
        <taxon>Fonsecaea</taxon>
    </lineage>
</organism>
<dbReference type="CDD" id="cd01648">
    <property type="entry name" value="TERT"/>
    <property type="match status" value="1"/>
</dbReference>
<evidence type="ECO:0000313" key="16">
    <source>
        <dbReference type="EMBL" id="KIW84558.1"/>
    </source>
</evidence>
<dbReference type="EMBL" id="KN846970">
    <property type="protein sequence ID" value="KIW84558.1"/>
    <property type="molecule type" value="Genomic_DNA"/>
</dbReference>
<dbReference type="PRINTS" id="PR01365">
    <property type="entry name" value="TELOMERASERT"/>
</dbReference>
<evidence type="ECO:0000256" key="2">
    <source>
        <dbReference type="ARBA" id="ARBA00012493"/>
    </source>
</evidence>
<keyword evidence="4 13" id="KW-0158">Chromosome</keyword>
<dbReference type="GO" id="GO:0007004">
    <property type="term" value="P:telomere maintenance via telomerase"/>
    <property type="evidence" value="ECO:0007669"/>
    <property type="project" value="TreeGrafter"/>
</dbReference>
<dbReference type="GO" id="GO:0070034">
    <property type="term" value="F:telomerase RNA binding"/>
    <property type="evidence" value="ECO:0007669"/>
    <property type="project" value="TreeGrafter"/>
</dbReference>
<dbReference type="Gene3D" id="1.10.357.90">
    <property type="match status" value="1"/>
</dbReference>
<evidence type="ECO:0000256" key="13">
    <source>
        <dbReference type="RuleBase" id="RU365061"/>
    </source>
</evidence>
<evidence type="ECO:0000256" key="6">
    <source>
        <dbReference type="ARBA" id="ARBA00022695"/>
    </source>
</evidence>
<dbReference type="Pfam" id="PF21399">
    <property type="entry name" value="TERT_C"/>
    <property type="match status" value="1"/>
</dbReference>
<evidence type="ECO:0000256" key="14">
    <source>
        <dbReference type="SAM" id="MobiDB-lite"/>
    </source>
</evidence>
<dbReference type="SMART" id="SM00975">
    <property type="entry name" value="Telomerase_RBD"/>
    <property type="match status" value="1"/>
</dbReference>
<name>A0A0D2GU87_9EURO</name>
<dbReference type="GO" id="GO:0000333">
    <property type="term" value="C:telomerase catalytic core complex"/>
    <property type="evidence" value="ECO:0007669"/>
    <property type="project" value="TreeGrafter"/>
</dbReference>
<dbReference type="Gene3D" id="3.30.70.2630">
    <property type="match status" value="1"/>
</dbReference>
<dbReference type="Gene3D" id="3.10.10.20">
    <property type="match status" value="1"/>
</dbReference>